<keyword evidence="4" id="KW-0964">Secreted</keyword>
<dbReference type="Gene3D" id="3.50.30.30">
    <property type="match status" value="1"/>
</dbReference>
<feature type="chain" id="PRO_5036726981" evidence="13">
    <location>
        <begin position="28"/>
        <end position="893"/>
    </location>
</feature>
<evidence type="ECO:0000256" key="10">
    <source>
        <dbReference type="ARBA" id="ARBA00023049"/>
    </source>
</evidence>
<evidence type="ECO:0000256" key="6">
    <source>
        <dbReference type="ARBA" id="ARBA00022723"/>
    </source>
</evidence>
<evidence type="ECO:0000256" key="8">
    <source>
        <dbReference type="ARBA" id="ARBA00022801"/>
    </source>
</evidence>
<keyword evidence="5" id="KW-0645">Protease</keyword>
<dbReference type="InterPro" id="IPR026444">
    <property type="entry name" value="Secre_tail"/>
</dbReference>
<dbReference type="SUPFAM" id="SSF55486">
    <property type="entry name" value="Metalloproteases ('zincins'), catalytic domain"/>
    <property type="match status" value="1"/>
</dbReference>
<comment type="caution">
    <text evidence="17">The sequence shown here is derived from an EMBL/GenBank/DDBJ whole genome shotgun (WGS) entry which is preliminary data.</text>
</comment>
<dbReference type="Pfam" id="PF02128">
    <property type="entry name" value="Peptidase_M36"/>
    <property type="match status" value="1"/>
</dbReference>
<sequence length="893" mass="94612">MTKIFTTPGGRALIVAALLATPGLTVAQQAPLSRALSALSSKASRQGLSEQDLANPAVTSQYTDASTGITHIYLRQRHQGIEVYGAVANVHVASNGSVVAMNQNFVPGVAAAARATAPTLTPAQAVAAAARALNMPAPRALSVEQAGEPAEGMVFNNGGISLEKIPVKLMYQPTASGELILVWDVTLAPQNAEHHWNVRVDARTGQLLDKVDYTVSEEVSFAEMTQQVLGSRNWSQVRATPAAATGTANRVTAPNSYNIFPLTIESPSHGPRQIVTDAASTTFSPFGWHDVNGVAGADSTNTKGNNVYAYLDRDNTNTYRKGNSPEGGPTQIFDFPFNPALAPLANKDAAITNLFFWNNLMHDVMASKGFTAAAGNFQVKNYGNEPGANDPVLAEAQDKANQAPSSETRNNANFSTPPDGSSPRMQMFEWDGATILNVTAPATLAGPITAREGSNGRKLAVVGPIVGNLVAVNDGSAQPTRGCNSPFVNTAAISGNIALMRRGKCNFSSKIKNAQNAGARMVIMMDSIPSPSPLLTMAGTAPDSIGIRIPSVFISNADGLRLKAALDAGQTVTIRSATEVNRDGDFDNGVVSHEYGHGISNRLTGGRLNTSCLNNLEQMGEGWSDFFALWMTTRPGDVGTTGRGIGTYASSEPTTGPGIRPKRYSTDFSINDATYALIGTAGYNTSDNVHSIGYVWCSALWDLNWNMIARHGYNPDLMAATGGNNMTLRLVLEGLKLQPCRPGFLDGRDAILNADIALNGGANVDLIWRTFARRGMGFDAVQGTSNNLVDNTAGYALPSFLSTAKYLNEQQLEVYPNPAADHVLVRTQVSSKTAVSVELLTLMGQVVRTVSVPANTLQQSGVNLNTAELATGVYIVRLTTSEGIITKKVSVQH</sequence>
<keyword evidence="10" id="KW-0482">Metalloprotease</keyword>
<organism evidence="17 18">
    <name type="scientific">Hymenobacter montanus</name>
    <dbReference type="NCBI Taxonomy" id="2771359"/>
    <lineage>
        <taxon>Bacteria</taxon>
        <taxon>Pseudomonadati</taxon>
        <taxon>Bacteroidota</taxon>
        <taxon>Cytophagia</taxon>
        <taxon>Cytophagales</taxon>
        <taxon>Hymenobacteraceae</taxon>
        <taxon>Hymenobacter</taxon>
    </lineage>
</organism>
<gene>
    <name evidence="17" type="ORF">IC235_03235</name>
</gene>
<evidence type="ECO:0000256" key="11">
    <source>
        <dbReference type="ARBA" id="ARBA00023145"/>
    </source>
</evidence>
<dbReference type="GO" id="GO:0005615">
    <property type="term" value="C:extracellular space"/>
    <property type="evidence" value="ECO:0007669"/>
    <property type="project" value="InterPro"/>
</dbReference>
<comment type="subcellular location">
    <subcellularLocation>
        <location evidence="2">Secreted</location>
    </subcellularLocation>
</comment>
<evidence type="ECO:0000259" key="16">
    <source>
        <dbReference type="Pfam" id="PF18962"/>
    </source>
</evidence>
<dbReference type="EMBL" id="JACXAD010000003">
    <property type="protein sequence ID" value="MBD2766904.1"/>
    <property type="molecule type" value="Genomic_DNA"/>
</dbReference>
<dbReference type="Gene3D" id="3.10.450.490">
    <property type="match status" value="1"/>
</dbReference>
<keyword evidence="7 13" id="KW-0732">Signal</keyword>
<keyword evidence="18" id="KW-1185">Reference proteome</keyword>
<keyword evidence="9" id="KW-0862">Zinc</keyword>
<dbReference type="GO" id="GO:0006508">
    <property type="term" value="P:proteolysis"/>
    <property type="evidence" value="ECO:0007669"/>
    <property type="project" value="UniProtKB-KW"/>
</dbReference>
<dbReference type="CDD" id="cd09596">
    <property type="entry name" value="M36"/>
    <property type="match status" value="1"/>
</dbReference>
<dbReference type="Proteomes" id="UP000612233">
    <property type="component" value="Unassembled WGS sequence"/>
</dbReference>
<feature type="domain" description="PA" evidence="14">
    <location>
        <begin position="467"/>
        <end position="562"/>
    </location>
</feature>
<dbReference type="CDD" id="cd04818">
    <property type="entry name" value="PA_subtilisin_1"/>
    <property type="match status" value="1"/>
</dbReference>
<feature type="domain" description="Secretion system C-terminal sorting" evidence="16">
    <location>
        <begin position="814"/>
        <end position="891"/>
    </location>
</feature>
<dbReference type="Gene3D" id="1.10.390.10">
    <property type="entry name" value="Neutral Protease Domain 2"/>
    <property type="match status" value="1"/>
</dbReference>
<evidence type="ECO:0000256" key="2">
    <source>
        <dbReference type="ARBA" id="ARBA00004613"/>
    </source>
</evidence>
<feature type="compositionally biased region" description="Polar residues" evidence="12">
    <location>
        <begin position="399"/>
        <end position="419"/>
    </location>
</feature>
<dbReference type="Pfam" id="PF02225">
    <property type="entry name" value="PA"/>
    <property type="match status" value="1"/>
</dbReference>
<protein>
    <submittedName>
        <fullName evidence="17">T9SS-dependent M36 family metallopeptidase</fullName>
    </submittedName>
</protein>
<feature type="region of interest" description="Disordered" evidence="12">
    <location>
        <begin position="641"/>
        <end position="662"/>
    </location>
</feature>
<comment type="cofactor">
    <cofactor evidence="1">
        <name>Zn(2+)</name>
        <dbReference type="ChEBI" id="CHEBI:29105"/>
    </cofactor>
</comment>
<dbReference type="Pfam" id="PF18962">
    <property type="entry name" value="Por_Secre_tail"/>
    <property type="match status" value="1"/>
</dbReference>
<dbReference type="SUPFAM" id="SSF52025">
    <property type="entry name" value="PA domain"/>
    <property type="match status" value="1"/>
</dbReference>
<dbReference type="NCBIfam" id="NF038113">
    <property type="entry name" value="T9SSA_dep_M36"/>
    <property type="match status" value="1"/>
</dbReference>
<comment type="similarity">
    <text evidence="3">Belongs to the peptidase M36 family.</text>
</comment>
<evidence type="ECO:0000256" key="5">
    <source>
        <dbReference type="ARBA" id="ARBA00022670"/>
    </source>
</evidence>
<evidence type="ECO:0000256" key="9">
    <source>
        <dbReference type="ARBA" id="ARBA00022833"/>
    </source>
</evidence>
<evidence type="ECO:0000256" key="4">
    <source>
        <dbReference type="ARBA" id="ARBA00022525"/>
    </source>
</evidence>
<evidence type="ECO:0000259" key="14">
    <source>
        <dbReference type="Pfam" id="PF02225"/>
    </source>
</evidence>
<dbReference type="Gene3D" id="3.10.170.10">
    <property type="match status" value="1"/>
</dbReference>
<dbReference type="InterPro" id="IPR027268">
    <property type="entry name" value="Peptidase_M4/M1_CTD_sf"/>
</dbReference>
<keyword evidence="6" id="KW-0479">Metal-binding</keyword>
<feature type="domain" description="FTP" evidence="15">
    <location>
        <begin position="58"/>
        <end position="105"/>
    </location>
</feature>
<feature type="signal peptide" evidence="13">
    <location>
        <begin position="1"/>
        <end position="27"/>
    </location>
</feature>
<keyword evidence="8" id="KW-0378">Hydrolase</keyword>
<dbReference type="InterPro" id="IPR050371">
    <property type="entry name" value="Fungal_virulence_M36"/>
</dbReference>
<dbReference type="InterPro" id="IPR011096">
    <property type="entry name" value="FTP_domain"/>
</dbReference>
<proteinExistence type="inferred from homology"/>
<dbReference type="GO" id="GO:0008270">
    <property type="term" value="F:zinc ion binding"/>
    <property type="evidence" value="ECO:0007669"/>
    <property type="project" value="InterPro"/>
</dbReference>
<evidence type="ECO:0000313" key="18">
    <source>
        <dbReference type="Proteomes" id="UP000612233"/>
    </source>
</evidence>
<dbReference type="InterPro" id="IPR003137">
    <property type="entry name" value="PA_domain"/>
</dbReference>
<name>A0A927BB36_9BACT</name>
<keyword evidence="11" id="KW-0865">Zymogen</keyword>
<dbReference type="AlphaFoldDB" id="A0A927BB36"/>
<dbReference type="PANTHER" id="PTHR33478:SF1">
    <property type="entry name" value="EXTRACELLULAR METALLOPROTEINASE MEP"/>
    <property type="match status" value="1"/>
</dbReference>
<evidence type="ECO:0000256" key="1">
    <source>
        <dbReference type="ARBA" id="ARBA00001947"/>
    </source>
</evidence>
<evidence type="ECO:0000256" key="13">
    <source>
        <dbReference type="SAM" id="SignalP"/>
    </source>
</evidence>
<dbReference type="Pfam" id="PF07504">
    <property type="entry name" value="FTP"/>
    <property type="match status" value="1"/>
</dbReference>
<feature type="region of interest" description="Disordered" evidence="12">
    <location>
        <begin position="397"/>
        <end position="423"/>
    </location>
</feature>
<evidence type="ECO:0000256" key="12">
    <source>
        <dbReference type="SAM" id="MobiDB-lite"/>
    </source>
</evidence>
<evidence type="ECO:0000256" key="7">
    <source>
        <dbReference type="ARBA" id="ARBA00022729"/>
    </source>
</evidence>
<dbReference type="GO" id="GO:0004222">
    <property type="term" value="F:metalloendopeptidase activity"/>
    <property type="evidence" value="ECO:0007669"/>
    <property type="project" value="InterPro"/>
</dbReference>
<dbReference type="InterPro" id="IPR046450">
    <property type="entry name" value="PA_dom_sf"/>
</dbReference>
<dbReference type="PANTHER" id="PTHR33478">
    <property type="entry name" value="EXTRACELLULAR METALLOPROTEINASE MEP"/>
    <property type="match status" value="1"/>
</dbReference>
<dbReference type="InterPro" id="IPR001842">
    <property type="entry name" value="Peptidase_M36"/>
</dbReference>
<reference evidence="17" key="1">
    <citation type="submission" date="2020-09" db="EMBL/GenBank/DDBJ databases">
        <authorList>
            <person name="Kim M.K."/>
        </authorList>
    </citation>
    <scope>NUCLEOTIDE SEQUENCE</scope>
    <source>
        <strain evidence="17">BT664</strain>
    </source>
</reference>
<dbReference type="NCBIfam" id="TIGR04183">
    <property type="entry name" value="Por_Secre_tail"/>
    <property type="match status" value="1"/>
</dbReference>
<dbReference type="RefSeq" id="WP_191003739.1">
    <property type="nucleotide sequence ID" value="NZ_JACXAD010000003.1"/>
</dbReference>
<evidence type="ECO:0000313" key="17">
    <source>
        <dbReference type="EMBL" id="MBD2766904.1"/>
    </source>
</evidence>
<evidence type="ECO:0000256" key="3">
    <source>
        <dbReference type="ARBA" id="ARBA00006006"/>
    </source>
</evidence>
<accession>A0A927BB36</accession>
<evidence type="ECO:0000259" key="15">
    <source>
        <dbReference type="Pfam" id="PF07504"/>
    </source>
</evidence>